<sequence>MISTTLIVAASKYEWDSERQAAARFLTEKIFGAVLNYNITEALYLANNANISKFKTKKQGKYNKKFLKNKWDGISKKKYTNGDSYERKNLEKKQNKHINTVFNHVKYTNENKIKRFGNFKSPSFLDNTPILKKEKIISDRFIINPISNKKQKMIKVEGEYNKYFY</sequence>
<reference evidence="3" key="2">
    <citation type="submission" date="2020-12" db="UniProtKB">
        <authorList>
            <consortium name="WormBaseParasite"/>
        </authorList>
    </citation>
    <scope>IDENTIFICATION</scope>
</reference>
<evidence type="ECO:0000313" key="4">
    <source>
        <dbReference type="WormBase" id="SRAE_1000167400"/>
    </source>
</evidence>
<dbReference type="WBParaSite" id="SRAE_1000167400.1">
    <property type="protein sequence ID" value="SRAE_1000167400.1"/>
    <property type="gene ID" value="WBGene00258282"/>
</dbReference>
<organism evidence="1">
    <name type="scientific">Strongyloides ratti</name>
    <name type="common">Parasitic roundworm</name>
    <dbReference type="NCBI Taxonomy" id="34506"/>
    <lineage>
        <taxon>Eukaryota</taxon>
        <taxon>Metazoa</taxon>
        <taxon>Ecdysozoa</taxon>
        <taxon>Nematoda</taxon>
        <taxon>Chromadorea</taxon>
        <taxon>Rhabditida</taxon>
        <taxon>Tylenchina</taxon>
        <taxon>Panagrolaimomorpha</taxon>
        <taxon>Strongyloidoidea</taxon>
        <taxon>Strongyloididae</taxon>
        <taxon>Strongyloides</taxon>
    </lineage>
</organism>
<dbReference type="GeneID" id="36375777"/>
<dbReference type="WormBase" id="SRAE_1000167400">
    <property type="protein sequence ID" value="SRP02552"/>
    <property type="gene ID" value="WBGene00258282"/>
</dbReference>
<dbReference type="CTD" id="36375777"/>
<dbReference type="AlphaFoldDB" id="A0A090L5L9"/>
<gene>
    <name evidence="1 3 4" type="ORF">SRAE_1000167400</name>
</gene>
<dbReference type="RefSeq" id="XP_024502614.1">
    <property type="nucleotide sequence ID" value="XM_024648658.1"/>
</dbReference>
<accession>A0A090L5L9</accession>
<proteinExistence type="predicted"/>
<evidence type="ECO:0000313" key="3">
    <source>
        <dbReference type="WBParaSite" id="SRAE_1000167400.1"/>
    </source>
</evidence>
<reference evidence="1 2" key="1">
    <citation type="submission" date="2014-09" db="EMBL/GenBank/DDBJ databases">
        <authorList>
            <person name="Martin A.A."/>
        </authorList>
    </citation>
    <scope>NUCLEOTIDE SEQUENCE</scope>
    <source>
        <strain evidence="2">ED321</strain>
        <strain evidence="1">ED321 Heterogonic</strain>
    </source>
</reference>
<protein>
    <submittedName>
        <fullName evidence="1 3">Uncharacterized protein</fullName>
    </submittedName>
</protein>
<evidence type="ECO:0000313" key="1">
    <source>
        <dbReference type="EMBL" id="CEF63412.1"/>
    </source>
</evidence>
<keyword evidence="2" id="KW-1185">Reference proteome</keyword>
<dbReference type="EMBL" id="LN609528">
    <property type="protein sequence ID" value="CEF63412.1"/>
    <property type="molecule type" value="Genomic_DNA"/>
</dbReference>
<evidence type="ECO:0000313" key="2">
    <source>
        <dbReference type="Proteomes" id="UP000035682"/>
    </source>
</evidence>
<dbReference type="Proteomes" id="UP000035682">
    <property type="component" value="Unplaced"/>
</dbReference>
<name>A0A090L5L9_STRRB</name>